<dbReference type="EMBL" id="JH159153">
    <property type="protein sequence ID" value="EGZ21506.1"/>
    <property type="molecule type" value="Genomic_DNA"/>
</dbReference>
<dbReference type="Proteomes" id="UP000002640">
    <property type="component" value="Unassembled WGS sequence"/>
</dbReference>
<name>G4Z3E3_PHYSP</name>
<keyword evidence="2" id="KW-1185">Reference proteome</keyword>
<dbReference type="SUPFAM" id="SSF54001">
    <property type="entry name" value="Cysteine proteinases"/>
    <property type="match status" value="1"/>
</dbReference>
<protein>
    <submittedName>
        <fullName evidence="1">Uncharacterized protein</fullName>
    </submittedName>
</protein>
<dbReference type="STRING" id="1094619.G4Z3E3"/>
<evidence type="ECO:0000313" key="2">
    <source>
        <dbReference type="Proteomes" id="UP000002640"/>
    </source>
</evidence>
<dbReference type="RefSeq" id="XP_009524223.1">
    <property type="nucleotide sequence ID" value="XM_009525928.1"/>
</dbReference>
<organism evidence="1 2">
    <name type="scientific">Phytophthora sojae (strain P6497)</name>
    <name type="common">Soybean stem and root rot agent</name>
    <name type="synonym">Phytophthora megasperma f. sp. glycines</name>
    <dbReference type="NCBI Taxonomy" id="1094619"/>
    <lineage>
        <taxon>Eukaryota</taxon>
        <taxon>Sar</taxon>
        <taxon>Stramenopiles</taxon>
        <taxon>Oomycota</taxon>
        <taxon>Peronosporomycetes</taxon>
        <taxon>Peronosporales</taxon>
        <taxon>Peronosporaceae</taxon>
        <taxon>Phytophthora</taxon>
    </lineage>
</organism>
<sequence>MHAFVLPVNLTHALEDAIKTTRIVQKQPDPLDARVKNQGIVFDLVASVNTTTLKFSGAYVGALRAFHSMKNKARLWIYDIKWLEQDWRNVKVDVDLFGPETGTAELSVGDVCARHQILANEVISKFSSSSLASEFVTTSGKGWVSFDNLVGEVCEGWLNDAPIDFCMEMLSGVVGPYYALSSLTTAVGFPRAPTTPICPIKIILLPVHLHGNHWGVIIAQVHYVKATDKLSVRGYMYEPMIDVAYHEDMEAKWNDITDANNELVEEGLRGFVQRWHQASVPRTRLLMKPFKWIDGPQQHDYFSCGVVVVAHAYSFLTHNHVQIAPRP</sequence>
<dbReference type="OMA" id="AYHEDME"/>
<dbReference type="InParanoid" id="G4Z3E3"/>
<dbReference type="KEGG" id="psoj:PHYSODRAFT_488811"/>
<dbReference type="Gene3D" id="3.40.395.10">
    <property type="entry name" value="Adenoviral Proteinase, Chain A"/>
    <property type="match status" value="1"/>
</dbReference>
<dbReference type="InterPro" id="IPR038765">
    <property type="entry name" value="Papain-like_cys_pep_sf"/>
</dbReference>
<accession>G4Z3E3</accession>
<reference evidence="1 2" key="1">
    <citation type="journal article" date="2006" name="Science">
        <title>Phytophthora genome sequences uncover evolutionary origins and mechanisms of pathogenesis.</title>
        <authorList>
            <person name="Tyler B.M."/>
            <person name="Tripathy S."/>
            <person name="Zhang X."/>
            <person name="Dehal P."/>
            <person name="Jiang R.H."/>
            <person name="Aerts A."/>
            <person name="Arredondo F.D."/>
            <person name="Baxter L."/>
            <person name="Bensasson D."/>
            <person name="Beynon J.L."/>
            <person name="Chapman J."/>
            <person name="Damasceno C.M."/>
            <person name="Dorrance A.E."/>
            <person name="Dou D."/>
            <person name="Dickerman A.W."/>
            <person name="Dubchak I.L."/>
            <person name="Garbelotto M."/>
            <person name="Gijzen M."/>
            <person name="Gordon S.G."/>
            <person name="Govers F."/>
            <person name="Grunwald N.J."/>
            <person name="Huang W."/>
            <person name="Ivors K.L."/>
            <person name="Jones R.W."/>
            <person name="Kamoun S."/>
            <person name="Krampis K."/>
            <person name="Lamour K.H."/>
            <person name="Lee M.K."/>
            <person name="McDonald W.H."/>
            <person name="Medina M."/>
            <person name="Meijer H.J."/>
            <person name="Nordberg E.K."/>
            <person name="Maclean D.J."/>
            <person name="Ospina-Giraldo M.D."/>
            <person name="Morris P.F."/>
            <person name="Phuntumart V."/>
            <person name="Putnam N.H."/>
            <person name="Rash S."/>
            <person name="Rose J.K."/>
            <person name="Sakihama Y."/>
            <person name="Salamov A.A."/>
            <person name="Savidor A."/>
            <person name="Scheuring C.F."/>
            <person name="Smith B.M."/>
            <person name="Sobral B.W."/>
            <person name="Terry A."/>
            <person name="Torto-Alalibo T.A."/>
            <person name="Win J."/>
            <person name="Xu Z."/>
            <person name="Zhang H."/>
            <person name="Grigoriev I.V."/>
            <person name="Rokhsar D.S."/>
            <person name="Boore J.L."/>
        </authorList>
    </citation>
    <scope>NUCLEOTIDE SEQUENCE [LARGE SCALE GENOMIC DNA]</scope>
    <source>
        <strain evidence="1 2">P6497</strain>
    </source>
</reference>
<dbReference type="GeneID" id="20656338"/>
<evidence type="ECO:0000313" key="1">
    <source>
        <dbReference type="EMBL" id="EGZ21506.1"/>
    </source>
</evidence>
<dbReference type="AlphaFoldDB" id="G4Z3E3"/>
<proteinExistence type="predicted"/>
<gene>
    <name evidence="1" type="ORF">PHYSODRAFT_488811</name>
</gene>